<name>G0L0M5_ZOBGA</name>
<dbReference type="Proteomes" id="UP000008898">
    <property type="component" value="Chromosome"/>
</dbReference>
<accession>G0L0M5</accession>
<evidence type="ECO:0000313" key="3">
    <source>
        <dbReference type="Proteomes" id="UP000008898"/>
    </source>
</evidence>
<dbReference type="HOGENOM" id="CLU_1884996_0_0_10"/>
<reference evidence="2 3" key="2">
    <citation type="journal article" date="2012" name="Environ. Microbiol.">
        <title>Characterization of the first alginolytic operons in a marine bacterium: from their emergence in marine Flavobacteriia to their independent transfers to marine Proteobacteria and human gut Bacteroides.</title>
        <authorList>
            <person name="Thomas F."/>
            <person name="Barbeyron T."/>
            <person name="Tonon T."/>
            <person name="Genicot S."/>
            <person name="Czjzek M."/>
            <person name="Michel G."/>
        </authorList>
    </citation>
    <scope>NUCLEOTIDE SEQUENCE [LARGE SCALE GENOMIC DNA]</scope>
    <source>
        <strain evidence="3">DSM 12802 / CCUG 47099 / CIP 106680 / NCIMB 13871 / Dsij</strain>
    </source>
</reference>
<dbReference type="STRING" id="63186.ZOBELLIA_3377"/>
<reference evidence="3" key="1">
    <citation type="submission" date="2009-07" db="EMBL/GenBank/DDBJ databases">
        <title>Complete genome sequence of Zobellia galactanivorans Dsij.</title>
        <authorList>
            <consortium name="Genoscope - CEA"/>
        </authorList>
    </citation>
    <scope>NUCLEOTIDE SEQUENCE [LARGE SCALE GENOMIC DNA]</scope>
    <source>
        <strain evidence="3">DSM 12802 / CCUG 47099 / CIP 106680 / NCIMB 13871 / Dsij</strain>
    </source>
</reference>
<evidence type="ECO:0000256" key="1">
    <source>
        <dbReference type="SAM" id="Phobius"/>
    </source>
</evidence>
<gene>
    <name evidence="2" type="ordered locus">zobellia_3377</name>
</gene>
<proteinExistence type="predicted"/>
<dbReference type="KEGG" id="zga:ZOBELLIA_3377"/>
<dbReference type="RefSeq" id="WP_013994708.1">
    <property type="nucleotide sequence ID" value="NC_015844.1"/>
</dbReference>
<keyword evidence="1" id="KW-1133">Transmembrane helix</keyword>
<sequence>MTTKTEDYSRQLKYLIILGNEIIKEDGIFREGAFFTKLRDFISFYKEIKRSLSKIIEEENKQELSNYTMDLQTQLKFVNYQYPSLPVFVLMLAFPLFALGYFILKYRYVKKTKSKLRILLQKLSSIQFIVENNKY</sequence>
<dbReference type="AlphaFoldDB" id="G0L0M5"/>
<keyword evidence="3" id="KW-1185">Reference proteome</keyword>
<protein>
    <submittedName>
        <fullName evidence="2">Hypothetical membrane protein</fullName>
    </submittedName>
</protein>
<dbReference type="EMBL" id="FP476056">
    <property type="protein sequence ID" value="CAZ97515.1"/>
    <property type="molecule type" value="Genomic_DNA"/>
</dbReference>
<organism evidence="2 3">
    <name type="scientific">Zobellia galactanivorans (strain DSM 12802 / CCUG 47099 / CIP 106680 / NCIMB 13871 / Dsij)</name>
    <dbReference type="NCBI Taxonomy" id="63186"/>
    <lineage>
        <taxon>Bacteria</taxon>
        <taxon>Pseudomonadati</taxon>
        <taxon>Bacteroidota</taxon>
        <taxon>Flavobacteriia</taxon>
        <taxon>Flavobacteriales</taxon>
        <taxon>Flavobacteriaceae</taxon>
        <taxon>Zobellia</taxon>
    </lineage>
</organism>
<dbReference type="OrthoDB" id="9899774at2"/>
<feature type="transmembrane region" description="Helical" evidence="1">
    <location>
        <begin position="85"/>
        <end position="104"/>
    </location>
</feature>
<keyword evidence="1" id="KW-0472">Membrane</keyword>
<keyword evidence="1" id="KW-0812">Transmembrane</keyword>
<evidence type="ECO:0000313" key="2">
    <source>
        <dbReference type="EMBL" id="CAZ97515.1"/>
    </source>
</evidence>